<protein>
    <submittedName>
        <fullName evidence="1">SPAG5 protein</fullName>
    </submittedName>
</protein>
<evidence type="ECO:0000313" key="2">
    <source>
        <dbReference type="Proteomes" id="UP000632886"/>
    </source>
</evidence>
<dbReference type="PANTHER" id="PTHR15347:SF1">
    <property type="entry name" value="SPERM-ASSOCIATED ANTIGEN 5"/>
    <property type="match status" value="1"/>
</dbReference>
<organism evidence="1 2">
    <name type="scientific">Centropus bengalensis</name>
    <name type="common">lesser coucal</name>
    <dbReference type="NCBI Taxonomy" id="1463675"/>
    <lineage>
        <taxon>Eukaryota</taxon>
        <taxon>Metazoa</taxon>
        <taxon>Chordata</taxon>
        <taxon>Craniata</taxon>
        <taxon>Vertebrata</taxon>
        <taxon>Euteleostomi</taxon>
        <taxon>Archelosauria</taxon>
        <taxon>Archosauria</taxon>
        <taxon>Dinosauria</taxon>
        <taxon>Saurischia</taxon>
        <taxon>Theropoda</taxon>
        <taxon>Coelurosauria</taxon>
        <taxon>Aves</taxon>
        <taxon>Neognathae</taxon>
        <taxon>Neoaves</taxon>
        <taxon>Otidimorphae</taxon>
        <taxon>Cuculiformes</taxon>
        <taxon>Centropidae</taxon>
        <taxon>Centropus</taxon>
    </lineage>
</organism>
<dbReference type="EMBL" id="WBNK01003723">
    <property type="protein sequence ID" value="NXX99587.1"/>
    <property type="molecule type" value="Genomic_DNA"/>
</dbReference>
<dbReference type="InterPro" id="IPR028728">
    <property type="entry name" value="Astrin"/>
</dbReference>
<name>A0A852MH95_9AVES</name>
<dbReference type="AlphaFoldDB" id="A0A852MH95"/>
<evidence type="ECO:0000313" key="1">
    <source>
        <dbReference type="EMBL" id="NXX99587.1"/>
    </source>
</evidence>
<feature type="non-terminal residue" evidence="1">
    <location>
        <position position="1"/>
    </location>
</feature>
<dbReference type="GO" id="GO:0051301">
    <property type="term" value="P:cell division"/>
    <property type="evidence" value="ECO:0007669"/>
    <property type="project" value="InterPro"/>
</dbReference>
<feature type="non-terminal residue" evidence="1">
    <location>
        <position position="265"/>
    </location>
</feature>
<dbReference type="Proteomes" id="UP000632886">
    <property type="component" value="Unassembled WGS sequence"/>
</dbReference>
<keyword evidence="2" id="KW-1185">Reference proteome</keyword>
<dbReference type="GO" id="GO:0051988">
    <property type="term" value="P:regulation of attachment of spindle microtubules to kinetochore"/>
    <property type="evidence" value="ECO:0007669"/>
    <property type="project" value="InterPro"/>
</dbReference>
<accession>A0A852MH95</accession>
<gene>
    <name evidence="1" type="primary">Spag5_1</name>
    <name evidence="1" type="ORF">CENBEN_R15232</name>
</gene>
<sequence length="265" mass="29290">SLLDSLRHSLSLPVPRWDAATSVTPVATAAAATSVTPVATAAAATSVTPVATVATGTFMTPRNLWESSMNTSMGGRPGAKDIAAETDSLLWHCPREQLKSLPRAELEGRLESTLIIIEALSLQLRNWQESQRLLPGVGPAEQRDVPTQTDITHPEGEEEIYHHLYLELRRKMGALRRQRGAEQDLQRELELAAAGTSAWSRQFLLFRGLVDAAFQSLRDEQGTLDREQEQARALVSRCRAMLESVPGKLRSCLEERDAMRQRADE</sequence>
<proteinExistence type="predicted"/>
<comment type="caution">
    <text evidence="1">The sequence shown here is derived from an EMBL/GenBank/DDBJ whole genome shotgun (WGS) entry which is preliminary data.</text>
</comment>
<reference evidence="1 2" key="1">
    <citation type="submission" date="2020-02" db="EMBL/GenBank/DDBJ databases">
        <title>Bird 10,000 Genomes (B10K) Project - Family phase.</title>
        <authorList>
            <person name="Zhang G."/>
        </authorList>
    </citation>
    <scope>NUCLEOTIDE SEQUENCE [LARGE SCALE GENOMIC DNA]</scope>
    <source>
        <strain evidence="1">B10K-DU-017-21</strain>
    </source>
</reference>
<dbReference type="PANTHER" id="PTHR15347">
    <property type="entry name" value="SPERM-ASSOCIATED ANTIGEN 5"/>
    <property type="match status" value="1"/>
</dbReference>